<feature type="domain" description="HTH cro/C1-type" evidence="1">
    <location>
        <begin position="24"/>
        <end position="68"/>
    </location>
</feature>
<dbReference type="InterPro" id="IPR010982">
    <property type="entry name" value="Lambda_DNA-bd_dom_sf"/>
</dbReference>
<dbReference type="GO" id="GO:0003677">
    <property type="term" value="F:DNA binding"/>
    <property type="evidence" value="ECO:0007669"/>
    <property type="project" value="InterPro"/>
</dbReference>
<dbReference type="AlphaFoldDB" id="A0A391P3J2"/>
<accession>A0A391P3J2</accession>
<dbReference type="SMART" id="SM00530">
    <property type="entry name" value="HTH_XRE"/>
    <property type="match status" value="1"/>
</dbReference>
<reference evidence="3" key="1">
    <citation type="submission" date="2018-09" db="EMBL/GenBank/DDBJ databases">
        <title>Draft Genome Sequence of Mediterraneibacter sp. KCTC 15684.</title>
        <authorList>
            <person name="Kim J.S."/>
            <person name="Han K.I."/>
            <person name="Suh M.K."/>
            <person name="Lee K.C."/>
            <person name="Eom M.K."/>
            <person name="Lee J.H."/>
            <person name="Park S.H."/>
            <person name="Kang S.W."/>
            <person name="Park J.E."/>
            <person name="Oh B.S."/>
            <person name="Yu S.Y."/>
            <person name="Choi S.H."/>
            <person name="Lee D.H."/>
            <person name="Yoon H."/>
            <person name="Kim B."/>
            <person name="Yang S.J."/>
            <person name="Lee J.S."/>
        </authorList>
    </citation>
    <scope>NUCLEOTIDE SEQUENCE [LARGE SCALE GENOMIC DNA]</scope>
    <source>
        <strain evidence="3">KCTC 15684</strain>
    </source>
</reference>
<dbReference type="Proteomes" id="UP000265643">
    <property type="component" value="Unassembled WGS sequence"/>
</dbReference>
<dbReference type="PROSITE" id="PS50943">
    <property type="entry name" value="HTH_CROC1"/>
    <property type="match status" value="1"/>
</dbReference>
<evidence type="ECO:0000313" key="3">
    <source>
        <dbReference type="Proteomes" id="UP000265643"/>
    </source>
</evidence>
<organism evidence="2 3">
    <name type="scientific">Mediterraneibacter butyricigenes</name>
    <dbReference type="NCBI Taxonomy" id="2316025"/>
    <lineage>
        <taxon>Bacteria</taxon>
        <taxon>Bacillati</taxon>
        <taxon>Bacillota</taxon>
        <taxon>Clostridia</taxon>
        <taxon>Lachnospirales</taxon>
        <taxon>Lachnospiraceae</taxon>
        <taxon>Mediterraneibacter</taxon>
    </lineage>
</organism>
<keyword evidence="3" id="KW-1185">Reference proteome</keyword>
<sequence length="68" mass="7699">MERKLSMWCKNAKIEMIRRDLKTTELAAKLDMNRSYVSSILNGRVYSAPAVKKISDYLGIADSDTTTV</sequence>
<dbReference type="Gene3D" id="1.10.260.40">
    <property type="entry name" value="lambda repressor-like DNA-binding domains"/>
    <property type="match status" value="1"/>
</dbReference>
<dbReference type="RefSeq" id="WP_119298629.1">
    <property type="nucleotide sequence ID" value="NZ_BHGK01000001.1"/>
</dbReference>
<proteinExistence type="predicted"/>
<protein>
    <recommendedName>
        <fullName evidence="1">HTH cro/C1-type domain-containing protein</fullName>
    </recommendedName>
</protein>
<comment type="caution">
    <text evidence="2">The sequence shown here is derived from an EMBL/GenBank/DDBJ whole genome shotgun (WGS) entry which is preliminary data.</text>
</comment>
<dbReference type="CDD" id="cd00093">
    <property type="entry name" value="HTH_XRE"/>
    <property type="match status" value="1"/>
</dbReference>
<name>A0A391P3J2_9FIRM</name>
<dbReference type="InterPro" id="IPR001387">
    <property type="entry name" value="Cro/C1-type_HTH"/>
</dbReference>
<dbReference type="Pfam" id="PF01381">
    <property type="entry name" value="HTH_3"/>
    <property type="match status" value="1"/>
</dbReference>
<evidence type="ECO:0000259" key="1">
    <source>
        <dbReference type="PROSITE" id="PS50943"/>
    </source>
</evidence>
<dbReference type="SUPFAM" id="SSF47413">
    <property type="entry name" value="lambda repressor-like DNA-binding domains"/>
    <property type="match status" value="1"/>
</dbReference>
<gene>
    <name evidence="2" type="ORF">KGMB01110_24530</name>
</gene>
<dbReference type="EMBL" id="BHGK01000001">
    <property type="protein sequence ID" value="GCA68017.1"/>
    <property type="molecule type" value="Genomic_DNA"/>
</dbReference>
<evidence type="ECO:0000313" key="2">
    <source>
        <dbReference type="EMBL" id="GCA68017.1"/>
    </source>
</evidence>